<organism evidence="3 4">
    <name type="scientific">Candidatus Bandiella euplotis</name>
    <dbReference type="NCBI Taxonomy" id="1664265"/>
    <lineage>
        <taxon>Bacteria</taxon>
        <taxon>Pseudomonadati</taxon>
        <taxon>Pseudomonadota</taxon>
        <taxon>Alphaproteobacteria</taxon>
        <taxon>Rickettsiales</taxon>
        <taxon>Candidatus Midichloriaceae</taxon>
        <taxon>Candidatus Bandiella</taxon>
    </lineage>
</organism>
<gene>
    <name evidence="3" type="ORF">Bandiella_01443</name>
</gene>
<proteinExistence type="predicted"/>
<evidence type="ECO:0000256" key="2">
    <source>
        <dbReference type="ARBA" id="ARBA00022679"/>
    </source>
</evidence>
<dbReference type="InterPro" id="IPR050602">
    <property type="entry name" value="Malonyl-ACP_OMT"/>
</dbReference>
<keyword evidence="4" id="KW-1185">Reference proteome</keyword>
<dbReference type="GO" id="GO:0008168">
    <property type="term" value="F:methyltransferase activity"/>
    <property type="evidence" value="ECO:0007669"/>
    <property type="project" value="UniProtKB-KW"/>
</dbReference>
<evidence type="ECO:0000256" key="1">
    <source>
        <dbReference type="ARBA" id="ARBA00022603"/>
    </source>
</evidence>
<reference evidence="3 4" key="1">
    <citation type="submission" date="2022-11" db="EMBL/GenBank/DDBJ databases">
        <title>Host association and intracellularity evolved multiple times independently in the Rickettsiales.</title>
        <authorList>
            <person name="Castelli M."/>
            <person name="Nardi T."/>
            <person name="Gammuto L."/>
            <person name="Bellinzona G."/>
            <person name="Sabaneyeva E."/>
            <person name="Potekhin A."/>
            <person name="Serra V."/>
            <person name="Petroni G."/>
            <person name="Sassera D."/>
        </authorList>
    </citation>
    <scope>NUCLEOTIDE SEQUENCE [LARGE SCALE GENOMIC DNA]</scope>
    <source>
        <strain evidence="3 4">NDG2</strain>
    </source>
</reference>
<dbReference type="RefSeq" id="WP_323732848.1">
    <property type="nucleotide sequence ID" value="NZ_CP110820.1"/>
</dbReference>
<protein>
    <submittedName>
        <fullName evidence="3">SAM-dependent methyltransferase</fullName>
    </submittedName>
</protein>
<dbReference type="Proteomes" id="UP001327219">
    <property type="component" value="Chromosome"/>
</dbReference>
<evidence type="ECO:0000313" key="3">
    <source>
        <dbReference type="EMBL" id="WPX97295.1"/>
    </source>
</evidence>
<sequence length="230" mass="26315">MSQESLGSFLTAFKDILLDYLTLFLCNGADDGGILFYSPVSSDVRTWITNKTINYCSPSDYDEDHIVLTQKYNNIVSLLSLHYSNDIIGSLIQYKKYLTNDGSFLAIILGGETLTELKRCLIEVDMLKFGKIYPRIMPMIKPEVIPSLLQRAEYKNSIISVEKVTLYYDGIESLITDIKKAGQFNYLTDRYNGYAGKDYFPKAEELYLKFYGDDKRIPATFEFIIMHSLA</sequence>
<dbReference type="PANTHER" id="PTHR13090">
    <property type="entry name" value="ARGININE-HYDROXYLASE NDUFAF5, MITOCHONDRIAL"/>
    <property type="match status" value="1"/>
</dbReference>
<keyword evidence="2" id="KW-0808">Transferase</keyword>
<evidence type="ECO:0000313" key="4">
    <source>
        <dbReference type="Proteomes" id="UP001327219"/>
    </source>
</evidence>
<accession>A0ABZ0UT96</accession>
<dbReference type="EMBL" id="CP110820">
    <property type="protein sequence ID" value="WPX97295.1"/>
    <property type="molecule type" value="Genomic_DNA"/>
</dbReference>
<dbReference type="GO" id="GO:0032259">
    <property type="term" value="P:methylation"/>
    <property type="evidence" value="ECO:0007669"/>
    <property type="project" value="UniProtKB-KW"/>
</dbReference>
<dbReference type="PANTHER" id="PTHR13090:SF1">
    <property type="entry name" value="ARGININE-HYDROXYLASE NDUFAF5, MITOCHONDRIAL"/>
    <property type="match status" value="1"/>
</dbReference>
<keyword evidence="1 3" id="KW-0489">Methyltransferase</keyword>
<name>A0ABZ0UT96_9RICK</name>